<sequence>PPLNFILFFYTSPCFFLSSEPSPSLPFPSVRADFSPFLSFHRVSGSPSNHVSCALCLFPPIPFSSSSPPSPKCLASLANCPPPRLTHSSVPGIGASLQKPFQEYLEAQRIKLHSKANEAPQLRQASPATYELREESEM</sequence>
<organism evidence="2 3">
    <name type="scientific">Ophiophagus hannah</name>
    <name type="common">King cobra</name>
    <name type="synonym">Naja hannah</name>
    <dbReference type="NCBI Taxonomy" id="8665"/>
    <lineage>
        <taxon>Eukaryota</taxon>
        <taxon>Metazoa</taxon>
        <taxon>Chordata</taxon>
        <taxon>Craniata</taxon>
        <taxon>Vertebrata</taxon>
        <taxon>Euteleostomi</taxon>
        <taxon>Lepidosauria</taxon>
        <taxon>Squamata</taxon>
        <taxon>Bifurcata</taxon>
        <taxon>Unidentata</taxon>
        <taxon>Episquamata</taxon>
        <taxon>Toxicofera</taxon>
        <taxon>Serpentes</taxon>
        <taxon>Colubroidea</taxon>
        <taxon>Elapidae</taxon>
        <taxon>Elapinae</taxon>
        <taxon>Ophiophagus</taxon>
    </lineage>
</organism>
<dbReference type="EMBL" id="AZIM01005944">
    <property type="protein sequence ID" value="ETE59050.1"/>
    <property type="molecule type" value="Genomic_DNA"/>
</dbReference>
<reference evidence="2 3" key="1">
    <citation type="journal article" date="2013" name="Proc. Natl. Acad. Sci. U.S.A.">
        <title>The king cobra genome reveals dynamic gene evolution and adaptation in the snake venom system.</title>
        <authorList>
            <person name="Vonk F.J."/>
            <person name="Casewell N.R."/>
            <person name="Henkel C.V."/>
            <person name="Heimberg A.M."/>
            <person name="Jansen H.J."/>
            <person name="McCleary R.J."/>
            <person name="Kerkkamp H.M."/>
            <person name="Vos R.A."/>
            <person name="Guerreiro I."/>
            <person name="Calvete J.J."/>
            <person name="Wuster W."/>
            <person name="Woods A.E."/>
            <person name="Logan J.M."/>
            <person name="Harrison R.A."/>
            <person name="Castoe T.A."/>
            <person name="de Koning A.P."/>
            <person name="Pollock D.D."/>
            <person name="Yandell M."/>
            <person name="Calderon D."/>
            <person name="Renjifo C."/>
            <person name="Currier R.B."/>
            <person name="Salgado D."/>
            <person name="Pla D."/>
            <person name="Sanz L."/>
            <person name="Hyder A.S."/>
            <person name="Ribeiro J.M."/>
            <person name="Arntzen J.W."/>
            <person name="van den Thillart G.E."/>
            <person name="Boetzer M."/>
            <person name="Pirovano W."/>
            <person name="Dirks R.P."/>
            <person name="Spaink H.P."/>
            <person name="Duboule D."/>
            <person name="McGlinn E."/>
            <person name="Kini R.M."/>
            <person name="Richardson M.K."/>
        </authorList>
    </citation>
    <scope>NUCLEOTIDE SEQUENCE</scope>
    <source>
        <tissue evidence="2">Blood</tissue>
    </source>
</reference>
<evidence type="ECO:0000313" key="3">
    <source>
        <dbReference type="Proteomes" id="UP000018936"/>
    </source>
</evidence>
<accession>V8NAE8</accession>
<dbReference type="AlphaFoldDB" id="V8NAE8"/>
<comment type="caution">
    <text evidence="2">The sequence shown here is derived from an EMBL/GenBank/DDBJ whole genome shotgun (WGS) entry which is preliminary data.</text>
</comment>
<feature type="non-terminal residue" evidence="2">
    <location>
        <position position="138"/>
    </location>
</feature>
<evidence type="ECO:0000313" key="2">
    <source>
        <dbReference type="EMBL" id="ETE59050.1"/>
    </source>
</evidence>
<dbReference type="OrthoDB" id="2016540at2759"/>
<feature type="non-terminal residue" evidence="2">
    <location>
        <position position="1"/>
    </location>
</feature>
<evidence type="ECO:0000256" key="1">
    <source>
        <dbReference type="SAM" id="MobiDB-lite"/>
    </source>
</evidence>
<name>V8NAE8_OPHHA</name>
<gene>
    <name evidence="2" type="primary">vmp1</name>
    <name evidence="2" type="ORF">L345_15222</name>
</gene>
<proteinExistence type="predicted"/>
<dbReference type="Proteomes" id="UP000018936">
    <property type="component" value="Unassembled WGS sequence"/>
</dbReference>
<protein>
    <submittedName>
        <fullName evidence="2">Vacuole membrane protein 1</fullName>
    </submittedName>
</protein>
<feature type="region of interest" description="Disordered" evidence="1">
    <location>
        <begin position="115"/>
        <end position="138"/>
    </location>
</feature>
<keyword evidence="3" id="KW-1185">Reference proteome</keyword>